<evidence type="ECO:0000313" key="2">
    <source>
        <dbReference type="Proteomes" id="UP001152795"/>
    </source>
</evidence>
<reference evidence="1" key="1">
    <citation type="submission" date="2020-04" db="EMBL/GenBank/DDBJ databases">
        <authorList>
            <person name="Alioto T."/>
            <person name="Alioto T."/>
            <person name="Gomez Garrido J."/>
        </authorList>
    </citation>
    <scope>NUCLEOTIDE SEQUENCE</scope>
    <source>
        <strain evidence="1">A484AB</strain>
    </source>
</reference>
<protein>
    <submittedName>
        <fullName evidence="1">Uncharacterized protein</fullName>
    </submittedName>
</protein>
<accession>A0A7D9KLL6</accession>
<feature type="non-terminal residue" evidence="1">
    <location>
        <position position="61"/>
    </location>
</feature>
<proteinExistence type="predicted"/>
<dbReference type="AlphaFoldDB" id="A0A7D9KLL6"/>
<comment type="caution">
    <text evidence="1">The sequence shown here is derived from an EMBL/GenBank/DDBJ whole genome shotgun (WGS) entry which is preliminary data.</text>
</comment>
<dbReference type="EMBL" id="CACRXK020045787">
    <property type="protein sequence ID" value="CAB4046104.1"/>
    <property type="molecule type" value="Genomic_DNA"/>
</dbReference>
<dbReference type="Gene3D" id="2.40.128.680">
    <property type="match status" value="1"/>
</dbReference>
<keyword evidence="2" id="KW-1185">Reference proteome</keyword>
<dbReference type="OrthoDB" id="6222486at2759"/>
<name>A0A7D9KLL6_PARCT</name>
<organism evidence="1 2">
    <name type="scientific">Paramuricea clavata</name>
    <name type="common">Red gorgonian</name>
    <name type="synonym">Violescent sea-whip</name>
    <dbReference type="NCBI Taxonomy" id="317549"/>
    <lineage>
        <taxon>Eukaryota</taxon>
        <taxon>Metazoa</taxon>
        <taxon>Cnidaria</taxon>
        <taxon>Anthozoa</taxon>
        <taxon>Octocorallia</taxon>
        <taxon>Malacalcyonacea</taxon>
        <taxon>Plexauridae</taxon>
        <taxon>Paramuricea</taxon>
    </lineage>
</organism>
<dbReference type="Proteomes" id="UP001152795">
    <property type="component" value="Unassembled WGS sequence"/>
</dbReference>
<sequence>MRSNNSTIKLSSSSMKTAIEVSNVYFLPCKIQHNGVAKADEYFQCSIKLDEPDSEPDGKQQ</sequence>
<gene>
    <name evidence="1" type="ORF">PACLA_8A051531</name>
</gene>
<evidence type="ECO:0000313" key="1">
    <source>
        <dbReference type="EMBL" id="CAB4046104.1"/>
    </source>
</evidence>